<protein>
    <submittedName>
        <fullName evidence="1">Trypsin-like peptidase domain-containing protein</fullName>
    </submittedName>
</protein>
<dbReference type="Pfam" id="PF13365">
    <property type="entry name" value="Trypsin_2"/>
    <property type="match status" value="1"/>
</dbReference>
<organism evidence="1 2">
    <name type="scientific">Pseudanabaena cinerea FACHB-1277</name>
    <dbReference type="NCBI Taxonomy" id="2949581"/>
    <lineage>
        <taxon>Bacteria</taxon>
        <taxon>Bacillati</taxon>
        <taxon>Cyanobacteriota</taxon>
        <taxon>Cyanophyceae</taxon>
        <taxon>Pseudanabaenales</taxon>
        <taxon>Pseudanabaenaceae</taxon>
        <taxon>Pseudanabaena</taxon>
        <taxon>Pseudanabaena cinerea</taxon>
    </lineage>
</organism>
<dbReference type="Proteomes" id="UP000631421">
    <property type="component" value="Unassembled WGS sequence"/>
</dbReference>
<dbReference type="InterPro" id="IPR009003">
    <property type="entry name" value="Peptidase_S1_PA"/>
</dbReference>
<gene>
    <name evidence="1" type="ORF">H6F44_00925</name>
</gene>
<proteinExistence type="predicted"/>
<dbReference type="SUPFAM" id="SSF50494">
    <property type="entry name" value="Trypsin-like serine proteases"/>
    <property type="match status" value="1"/>
</dbReference>
<dbReference type="RefSeq" id="WP_190349040.1">
    <property type="nucleotide sequence ID" value="NZ_JACJPY010000002.1"/>
</dbReference>
<dbReference type="InterPro" id="IPR043504">
    <property type="entry name" value="Peptidase_S1_PA_chymotrypsin"/>
</dbReference>
<sequence>MNVYKTIGDSIGFGWLILLVGINGLNQAQATEVKYAQVRAFEDFSSLIAMVTQTHLENIAKTVTVKVIAAPLDWGSGVLVNVKDQTYTVITNDHVIEPGQAITIVTPDQVRHKGILIESLSSKGSDIAVLQFQSKNTYKTVAMGSYQSIGEGDFTFAAGFPLEVANSNRPYGFKITSGNISLKLDKPLTQAYQMGYTNDIERGMSGGPVLDINGSLVAINGRSRWALVPQRFQDKTMPCLPIRNIISSSSWAIPISVVISQSQKLTPLNLNYYAPTSKTLLLGIPSVLEPNNIKYIFPNIATFQFKKPLKVRADIAKQCKPSS</sequence>
<reference evidence="1" key="2">
    <citation type="submission" date="2020-08" db="EMBL/GenBank/DDBJ databases">
        <authorList>
            <person name="Chen M."/>
            <person name="Teng W."/>
            <person name="Zhao L."/>
            <person name="Hu C."/>
            <person name="Zhou Y."/>
            <person name="Han B."/>
            <person name="Song L."/>
            <person name="Shu W."/>
        </authorList>
    </citation>
    <scope>NUCLEOTIDE SEQUENCE</scope>
    <source>
        <strain evidence="1">FACHB-1277</strain>
    </source>
</reference>
<name>A0A926UPY9_9CYAN</name>
<dbReference type="Gene3D" id="2.40.10.10">
    <property type="entry name" value="Trypsin-like serine proteases"/>
    <property type="match status" value="2"/>
</dbReference>
<evidence type="ECO:0000313" key="2">
    <source>
        <dbReference type="Proteomes" id="UP000631421"/>
    </source>
</evidence>
<accession>A0A926UPY9</accession>
<dbReference type="PANTHER" id="PTHR22939">
    <property type="entry name" value="SERINE PROTEASE FAMILY S1C HTRA-RELATED"/>
    <property type="match status" value="1"/>
</dbReference>
<dbReference type="EMBL" id="JACJPY010000002">
    <property type="protein sequence ID" value="MBD2148696.1"/>
    <property type="molecule type" value="Genomic_DNA"/>
</dbReference>
<comment type="caution">
    <text evidence="1">The sequence shown here is derived from an EMBL/GenBank/DDBJ whole genome shotgun (WGS) entry which is preliminary data.</text>
</comment>
<dbReference type="AlphaFoldDB" id="A0A926UPY9"/>
<keyword evidence="2" id="KW-1185">Reference proteome</keyword>
<dbReference type="PANTHER" id="PTHR22939:SF129">
    <property type="entry name" value="SERINE PROTEASE HTRA2, MITOCHONDRIAL"/>
    <property type="match status" value="1"/>
</dbReference>
<reference evidence="1" key="1">
    <citation type="journal article" date="2015" name="ISME J.">
        <title>Draft Genome Sequence of Streptomyces incarnatus NRRL8089, which Produces the Nucleoside Antibiotic Sinefungin.</title>
        <authorList>
            <person name="Oshima K."/>
            <person name="Hattori M."/>
            <person name="Shimizu H."/>
            <person name="Fukuda K."/>
            <person name="Nemoto M."/>
            <person name="Inagaki K."/>
            <person name="Tamura T."/>
        </authorList>
    </citation>
    <scope>NUCLEOTIDE SEQUENCE</scope>
    <source>
        <strain evidence="1">FACHB-1277</strain>
    </source>
</reference>
<evidence type="ECO:0000313" key="1">
    <source>
        <dbReference type="EMBL" id="MBD2148696.1"/>
    </source>
</evidence>